<dbReference type="SMART" id="SM00986">
    <property type="entry name" value="UDG"/>
    <property type="match status" value="1"/>
</dbReference>
<keyword evidence="7" id="KW-0227">DNA damage</keyword>
<dbReference type="PANTHER" id="PTHR33693">
    <property type="entry name" value="TYPE-5 URACIL-DNA GLYCOSYLASE"/>
    <property type="match status" value="1"/>
</dbReference>
<keyword evidence="10" id="KW-0411">Iron-sulfur</keyword>
<dbReference type="NCBIfam" id="TIGR00758">
    <property type="entry name" value="UDG_fam4"/>
    <property type="match status" value="1"/>
</dbReference>
<evidence type="ECO:0000256" key="3">
    <source>
        <dbReference type="ARBA" id="ARBA00012030"/>
    </source>
</evidence>
<sequence length="310" mass="32647">MTDPTRFDLDDRQRAMLAEMGVRVWWPKASELSRPAADTSTAETAPQSGAQALAQQGDARLAPSDAARTSAADPAMTPMSAPEVAARAAHSRHAPVGPAAAPASTAPAASAAVQAQPLAEGIDRMDWAALQGTVATCQACALCTERKNTVFGMGHVQADWMVVGEAPDEEEDAQGKPFVGQSGQLLDNMLKAVGLNRQDESGSGVYIANALKCRPAIPRNPTPAEVATCAPYLMRQVALVKPKVILAMGRFAVQSLLQSTEPLGKLRGQVHDCQGVPVVVTYHPSYLLRNPADKAKAWADLVLALKVVKG</sequence>
<proteinExistence type="inferred from homology"/>
<dbReference type="SUPFAM" id="SSF52141">
    <property type="entry name" value="Uracil-DNA glycosylase-like"/>
    <property type="match status" value="1"/>
</dbReference>
<organism evidence="14 15">
    <name type="scientific">Limnohabitans planktonicus II-D5</name>
    <dbReference type="NCBI Taxonomy" id="1293045"/>
    <lineage>
        <taxon>Bacteria</taxon>
        <taxon>Pseudomonadati</taxon>
        <taxon>Pseudomonadota</taxon>
        <taxon>Betaproteobacteria</taxon>
        <taxon>Burkholderiales</taxon>
        <taxon>Comamonadaceae</taxon>
        <taxon>Limnohabitans</taxon>
    </lineage>
</organism>
<dbReference type="InterPro" id="IPR005273">
    <property type="entry name" value="Ura-DNA_glyco_family4"/>
</dbReference>
<evidence type="ECO:0000256" key="2">
    <source>
        <dbReference type="ARBA" id="ARBA00006521"/>
    </source>
</evidence>
<feature type="compositionally biased region" description="Low complexity" evidence="12">
    <location>
        <begin position="94"/>
        <end position="103"/>
    </location>
</feature>
<evidence type="ECO:0000256" key="9">
    <source>
        <dbReference type="ARBA" id="ARBA00023004"/>
    </source>
</evidence>
<dbReference type="STRING" id="1293045.H663_01355"/>
<dbReference type="EC" id="3.2.2.27" evidence="3"/>
<dbReference type="GO" id="GO:0046872">
    <property type="term" value="F:metal ion binding"/>
    <property type="evidence" value="ECO:0007669"/>
    <property type="project" value="UniProtKB-KW"/>
</dbReference>
<evidence type="ECO:0000256" key="12">
    <source>
        <dbReference type="SAM" id="MobiDB-lite"/>
    </source>
</evidence>
<dbReference type="GO" id="GO:0051539">
    <property type="term" value="F:4 iron, 4 sulfur cluster binding"/>
    <property type="evidence" value="ECO:0007669"/>
    <property type="project" value="UniProtKB-KW"/>
</dbReference>
<dbReference type="AlphaFoldDB" id="A0A2T7UEB0"/>
<dbReference type="Pfam" id="PF03167">
    <property type="entry name" value="UDG"/>
    <property type="match status" value="1"/>
</dbReference>
<dbReference type="InterPro" id="IPR051536">
    <property type="entry name" value="UDG_Type-4/5"/>
</dbReference>
<evidence type="ECO:0000259" key="13">
    <source>
        <dbReference type="SMART" id="SM00986"/>
    </source>
</evidence>
<evidence type="ECO:0000256" key="1">
    <source>
        <dbReference type="ARBA" id="ARBA00001400"/>
    </source>
</evidence>
<evidence type="ECO:0000313" key="15">
    <source>
        <dbReference type="Proteomes" id="UP000037507"/>
    </source>
</evidence>
<keyword evidence="5" id="KW-0004">4Fe-4S</keyword>
<dbReference type="RefSeq" id="WP_053169408.1">
    <property type="nucleotide sequence ID" value="NZ_LFYT02000009.1"/>
</dbReference>
<dbReference type="PANTHER" id="PTHR33693:SF1">
    <property type="entry name" value="TYPE-4 URACIL-DNA GLYCOSYLASE"/>
    <property type="match status" value="1"/>
</dbReference>
<dbReference type="GO" id="GO:0006281">
    <property type="term" value="P:DNA repair"/>
    <property type="evidence" value="ECO:0007669"/>
    <property type="project" value="UniProtKB-KW"/>
</dbReference>
<dbReference type="SMART" id="SM00987">
    <property type="entry name" value="UreE_C"/>
    <property type="match status" value="1"/>
</dbReference>
<comment type="caution">
    <text evidence="14">The sequence shown here is derived from an EMBL/GenBank/DDBJ whole genome shotgun (WGS) entry which is preliminary data.</text>
</comment>
<gene>
    <name evidence="14" type="ORF">H663_009540</name>
</gene>
<dbReference type="CDD" id="cd10030">
    <property type="entry name" value="UDG-F4_TTUDGA_SPO1dp_like"/>
    <property type="match status" value="1"/>
</dbReference>
<keyword evidence="8" id="KW-0378">Hydrolase</keyword>
<evidence type="ECO:0000256" key="10">
    <source>
        <dbReference type="ARBA" id="ARBA00023014"/>
    </source>
</evidence>
<evidence type="ECO:0000256" key="8">
    <source>
        <dbReference type="ARBA" id="ARBA00022801"/>
    </source>
</evidence>
<keyword evidence="6" id="KW-0479">Metal-binding</keyword>
<dbReference type="Gene3D" id="3.40.470.10">
    <property type="entry name" value="Uracil-DNA glycosylase-like domain"/>
    <property type="match status" value="1"/>
</dbReference>
<dbReference type="InterPro" id="IPR036895">
    <property type="entry name" value="Uracil-DNA_glycosylase-like_sf"/>
</dbReference>
<evidence type="ECO:0000256" key="5">
    <source>
        <dbReference type="ARBA" id="ARBA00022485"/>
    </source>
</evidence>
<keyword evidence="15" id="KW-1185">Reference proteome</keyword>
<evidence type="ECO:0000313" key="14">
    <source>
        <dbReference type="EMBL" id="PVE43019.1"/>
    </source>
</evidence>
<feature type="region of interest" description="Disordered" evidence="12">
    <location>
        <begin position="35"/>
        <end position="103"/>
    </location>
</feature>
<comment type="catalytic activity">
    <reaction evidence="1">
        <text>Hydrolyzes single-stranded DNA or mismatched double-stranded DNA and polynucleotides, releasing free uracil.</text>
        <dbReference type="EC" id="3.2.2.27"/>
    </reaction>
</comment>
<dbReference type="GO" id="GO:0004844">
    <property type="term" value="F:uracil DNA N-glycosylase activity"/>
    <property type="evidence" value="ECO:0007669"/>
    <property type="project" value="UniProtKB-EC"/>
</dbReference>
<dbReference type="InterPro" id="IPR005122">
    <property type="entry name" value="Uracil-DNA_glycosylase-like"/>
</dbReference>
<accession>A0A2T7UEB0</accession>
<evidence type="ECO:0000256" key="7">
    <source>
        <dbReference type="ARBA" id="ARBA00022763"/>
    </source>
</evidence>
<dbReference type="EMBL" id="LFYT02000009">
    <property type="protein sequence ID" value="PVE43019.1"/>
    <property type="molecule type" value="Genomic_DNA"/>
</dbReference>
<reference evidence="14" key="1">
    <citation type="submission" date="2017-04" db="EMBL/GenBank/DDBJ databases">
        <title>Unexpected and diverse lifestyles within the genus Limnohabitans.</title>
        <authorList>
            <person name="Kasalicky V."/>
            <person name="Mehrshad M."/>
            <person name="Andrei S.-A."/>
            <person name="Salcher M."/>
            <person name="Kratochvilova H."/>
            <person name="Simek K."/>
            <person name="Ghai R."/>
        </authorList>
    </citation>
    <scope>NUCLEOTIDE SEQUENCE [LARGE SCALE GENOMIC DNA]</scope>
    <source>
        <strain evidence="14">II-D5</strain>
    </source>
</reference>
<keyword evidence="11" id="KW-0234">DNA repair</keyword>
<evidence type="ECO:0000256" key="11">
    <source>
        <dbReference type="ARBA" id="ARBA00023204"/>
    </source>
</evidence>
<evidence type="ECO:0000256" key="6">
    <source>
        <dbReference type="ARBA" id="ARBA00022723"/>
    </source>
</evidence>
<protein>
    <recommendedName>
        <fullName evidence="4">Type-4 uracil-DNA glycosylase</fullName>
        <ecNumber evidence="3">3.2.2.27</ecNumber>
    </recommendedName>
</protein>
<comment type="similarity">
    <text evidence="2">Belongs to the uracil-DNA glycosylase (UDG) superfamily. Type 4 (UDGa) family.</text>
</comment>
<keyword evidence="9" id="KW-0408">Iron</keyword>
<dbReference type="OrthoDB" id="5290748at2"/>
<feature type="domain" description="Uracil-DNA glycosylase-like" evidence="13">
    <location>
        <begin position="151"/>
        <end position="302"/>
    </location>
</feature>
<feature type="compositionally biased region" description="Polar residues" evidence="12">
    <location>
        <begin position="38"/>
        <end position="54"/>
    </location>
</feature>
<dbReference type="Proteomes" id="UP000037507">
    <property type="component" value="Unassembled WGS sequence"/>
</dbReference>
<name>A0A2T7UEB0_9BURK</name>
<evidence type="ECO:0000256" key="4">
    <source>
        <dbReference type="ARBA" id="ARBA00019403"/>
    </source>
</evidence>